<dbReference type="FunFam" id="1.25.10.10:FF:000688">
    <property type="entry name" value="Serine/threonine protein phosphatase 2A regulatory subunit"/>
    <property type="match status" value="1"/>
</dbReference>
<feature type="compositionally biased region" description="Low complexity" evidence="3">
    <location>
        <begin position="30"/>
        <end position="39"/>
    </location>
</feature>
<reference evidence="4 5" key="1">
    <citation type="journal article" date="2014" name="Nat. Genet.">
        <title>Whole-genome sequence of a flatfish provides insights into ZW sex chromosome evolution and adaptation to a benthic lifestyle.</title>
        <authorList>
            <person name="Chen S."/>
            <person name="Zhang G."/>
            <person name="Shao C."/>
            <person name="Huang Q."/>
            <person name="Liu G."/>
            <person name="Zhang P."/>
            <person name="Song W."/>
            <person name="An N."/>
            <person name="Chalopin D."/>
            <person name="Volff J.N."/>
            <person name="Hong Y."/>
            <person name="Li Q."/>
            <person name="Sha Z."/>
            <person name="Zhou H."/>
            <person name="Xie M."/>
            <person name="Yu Q."/>
            <person name="Liu Y."/>
            <person name="Xiang H."/>
            <person name="Wang N."/>
            <person name="Wu K."/>
            <person name="Yang C."/>
            <person name="Zhou Q."/>
            <person name="Liao X."/>
            <person name="Yang L."/>
            <person name="Hu Q."/>
            <person name="Zhang J."/>
            <person name="Meng L."/>
            <person name="Jin L."/>
            <person name="Tian Y."/>
            <person name="Lian J."/>
            <person name="Yang J."/>
            <person name="Miao G."/>
            <person name="Liu S."/>
            <person name="Liang Z."/>
            <person name="Yan F."/>
            <person name="Li Y."/>
            <person name="Sun B."/>
            <person name="Zhang H."/>
            <person name="Zhang J."/>
            <person name="Zhu Y."/>
            <person name="Du M."/>
            <person name="Zhao Y."/>
            <person name="Schartl M."/>
            <person name="Tang Q."/>
            <person name="Wang J."/>
        </authorList>
    </citation>
    <scope>NUCLEOTIDE SEQUENCE</scope>
</reference>
<feature type="region of interest" description="Disordered" evidence="3">
    <location>
        <begin position="1"/>
        <end position="39"/>
    </location>
</feature>
<reference evidence="4" key="2">
    <citation type="submission" date="2025-08" db="UniProtKB">
        <authorList>
            <consortium name="Ensembl"/>
        </authorList>
    </citation>
    <scope>IDENTIFICATION</scope>
</reference>
<evidence type="ECO:0000256" key="3">
    <source>
        <dbReference type="SAM" id="MobiDB-lite"/>
    </source>
</evidence>
<sequence>MSSAATTSPSVDKVDGFSRKSVRKVKPKRSQSSSQFRSQGKPIELTPLPLLKDVPALEQPELFLKKLQQCCTVFDFMDTLSDLKMKEYKRSTLNELVDYVTVSRGYLTEQAYPEVVKMVSHNIFRTLPPSDSNEFDPEEDEPTLEASWPHLQLVYEFFIRFLESQEFQPSIAKKYIDQKFVLQLLELFDSEDPRERDYLKTVLHRIYGKFLGLRAFIRKQINNIFLRIINGFALPLKAEHKQFLVKVLIPLHTVRSLSLFHAQVIRGLLKFWPKTCSQKEVMFLGELEEILDVIEPTQFVKIQEPLFKQISRCVSSPHFQVAERALYYWNNEYIMSLIEENSSVILPIMFASLYRISKEHWNPAIVALVYNVLKAFMEMNSTLFDELTSTYKSDRQREKKKEKEREELWRKLEDLELKRGLRSDGIIPT</sequence>
<dbReference type="InterPro" id="IPR002554">
    <property type="entry name" value="PP2A_B56"/>
</dbReference>
<dbReference type="GO" id="GO:0072542">
    <property type="term" value="F:protein phosphatase activator activity"/>
    <property type="evidence" value="ECO:0007669"/>
    <property type="project" value="TreeGrafter"/>
</dbReference>
<dbReference type="GO" id="GO:0005829">
    <property type="term" value="C:cytosol"/>
    <property type="evidence" value="ECO:0007669"/>
    <property type="project" value="TreeGrafter"/>
</dbReference>
<evidence type="ECO:0000256" key="2">
    <source>
        <dbReference type="PIRNR" id="PIRNR028043"/>
    </source>
</evidence>
<dbReference type="Ensembl" id="ENSCSET00000020442.1">
    <property type="protein sequence ID" value="ENSCSEP00000020193.1"/>
    <property type="gene ID" value="ENSCSEG00000012877.1"/>
</dbReference>
<dbReference type="GO" id="GO:0007165">
    <property type="term" value="P:signal transduction"/>
    <property type="evidence" value="ECO:0007669"/>
    <property type="project" value="InterPro"/>
</dbReference>
<accession>A0A3P8VY62</accession>
<evidence type="ECO:0000256" key="1">
    <source>
        <dbReference type="ARBA" id="ARBA00009745"/>
    </source>
</evidence>
<feature type="compositionally biased region" description="Basic residues" evidence="3">
    <location>
        <begin position="20"/>
        <end position="29"/>
    </location>
</feature>
<dbReference type="PANTHER" id="PTHR10257">
    <property type="entry name" value="SERINE/THREONINE PROTEIN PHOSPHATASE 2A PP2A REGULATORY SUBUNIT B"/>
    <property type="match status" value="1"/>
</dbReference>
<dbReference type="Proteomes" id="UP000265120">
    <property type="component" value="Chromosome 1"/>
</dbReference>
<dbReference type="GO" id="GO:0005634">
    <property type="term" value="C:nucleus"/>
    <property type="evidence" value="ECO:0007669"/>
    <property type="project" value="TreeGrafter"/>
</dbReference>
<name>A0A3P8VY62_CYNSE</name>
<dbReference type="InterPro" id="IPR016024">
    <property type="entry name" value="ARM-type_fold"/>
</dbReference>
<dbReference type="AlphaFoldDB" id="A0A3P8VY62"/>
<protein>
    <recommendedName>
        <fullName evidence="2">Serine/threonine protein phosphatase 2A regulatory subunit</fullName>
    </recommendedName>
</protein>
<dbReference type="Pfam" id="PF01603">
    <property type="entry name" value="B56"/>
    <property type="match status" value="1"/>
</dbReference>
<organism evidence="4 5">
    <name type="scientific">Cynoglossus semilaevis</name>
    <name type="common">Tongue sole</name>
    <dbReference type="NCBI Taxonomy" id="244447"/>
    <lineage>
        <taxon>Eukaryota</taxon>
        <taxon>Metazoa</taxon>
        <taxon>Chordata</taxon>
        <taxon>Craniata</taxon>
        <taxon>Vertebrata</taxon>
        <taxon>Euteleostomi</taxon>
        <taxon>Actinopterygii</taxon>
        <taxon>Neopterygii</taxon>
        <taxon>Teleostei</taxon>
        <taxon>Neoteleostei</taxon>
        <taxon>Acanthomorphata</taxon>
        <taxon>Carangaria</taxon>
        <taxon>Pleuronectiformes</taxon>
        <taxon>Pleuronectoidei</taxon>
        <taxon>Cynoglossidae</taxon>
        <taxon>Cynoglossinae</taxon>
        <taxon>Cynoglossus</taxon>
    </lineage>
</organism>
<proteinExistence type="inferred from homology"/>
<dbReference type="Gene3D" id="1.25.10.10">
    <property type="entry name" value="Leucine-rich Repeat Variant"/>
    <property type="match status" value="1"/>
</dbReference>
<keyword evidence="5" id="KW-1185">Reference proteome</keyword>
<dbReference type="GeneTree" id="ENSGT01030000234620"/>
<reference evidence="4" key="3">
    <citation type="submission" date="2025-09" db="UniProtKB">
        <authorList>
            <consortium name="Ensembl"/>
        </authorList>
    </citation>
    <scope>IDENTIFICATION</scope>
</reference>
<evidence type="ECO:0000313" key="5">
    <source>
        <dbReference type="Proteomes" id="UP000265120"/>
    </source>
</evidence>
<feature type="compositionally biased region" description="Polar residues" evidence="3">
    <location>
        <begin position="1"/>
        <end position="10"/>
    </location>
</feature>
<evidence type="ECO:0000313" key="4">
    <source>
        <dbReference type="Ensembl" id="ENSCSEP00000020193.1"/>
    </source>
</evidence>
<dbReference type="GO" id="GO:0000159">
    <property type="term" value="C:protein phosphatase type 2A complex"/>
    <property type="evidence" value="ECO:0007669"/>
    <property type="project" value="UniProtKB-UniRule"/>
</dbReference>
<dbReference type="SUPFAM" id="SSF48371">
    <property type="entry name" value="ARM repeat"/>
    <property type="match status" value="1"/>
</dbReference>
<dbReference type="PANTHER" id="PTHR10257:SF92">
    <property type="entry name" value="SERINE_THREONINE-PROTEIN PHOSPHATASE 2A 56 KDA REGULATORY SUBUNIT EPSILON ISOFORM"/>
    <property type="match status" value="1"/>
</dbReference>
<dbReference type="FunFam" id="1.25.10.10:FF:000353">
    <property type="entry name" value="Serine/threonine-protein phosphatase 2A 56 kDa regulatory subunit"/>
    <property type="match status" value="1"/>
</dbReference>
<dbReference type="InterPro" id="IPR011989">
    <property type="entry name" value="ARM-like"/>
</dbReference>
<comment type="similarity">
    <text evidence="1">Belongs to the phosphatase 2A regulatory subunit B56 family.</text>
</comment>
<dbReference type="PIRSF" id="PIRSF028043">
    <property type="entry name" value="PP2A_B56"/>
    <property type="match status" value="1"/>
</dbReference>